<evidence type="ECO:0000313" key="3">
    <source>
        <dbReference type="Proteomes" id="UP000265366"/>
    </source>
</evidence>
<comment type="caution">
    <text evidence="2">The sequence shown here is derived from an EMBL/GenBank/DDBJ whole genome shotgun (WGS) entry which is preliminary data.</text>
</comment>
<name>A0A3A1P715_9SPHN</name>
<dbReference type="Proteomes" id="UP000265366">
    <property type="component" value="Unassembled WGS sequence"/>
</dbReference>
<evidence type="ECO:0000313" key="2">
    <source>
        <dbReference type="EMBL" id="RIV89593.1"/>
    </source>
</evidence>
<keyword evidence="3" id="KW-1185">Reference proteome</keyword>
<dbReference type="AlphaFoldDB" id="A0A3A1P715"/>
<protein>
    <submittedName>
        <fullName evidence="2">XRE family transcriptional regulator</fullName>
    </submittedName>
</protein>
<accession>A0A3A1P715</accession>
<reference evidence="2 3" key="1">
    <citation type="submission" date="2018-08" db="EMBL/GenBank/DDBJ databases">
        <title>Erythrobacter zhengii sp.nov., a bacterium isolated from deep-sea sediment.</title>
        <authorList>
            <person name="Fang C."/>
            <person name="Wu Y.-H."/>
            <person name="Sun C."/>
            <person name="Wang H."/>
            <person name="Cheng H."/>
            <person name="Meng F.-X."/>
            <person name="Wang C.-S."/>
            <person name="Xu X.-W."/>
        </authorList>
    </citation>
    <scope>NUCLEOTIDE SEQUENCE [LARGE SCALE GENOMIC DNA]</scope>
    <source>
        <strain evidence="2 3">CCTCC AB 2015396</strain>
    </source>
</reference>
<dbReference type="InterPro" id="IPR010982">
    <property type="entry name" value="Lambda_DNA-bd_dom_sf"/>
</dbReference>
<gene>
    <name evidence="2" type="ORF">D2V17_05855</name>
</gene>
<evidence type="ECO:0000259" key="1">
    <source>
        <dbReference type="PROSITE" id="PS50943"/>
    </source>
</evidence>
<dbReference type="EMBL" id="QXFM01000059">
    <property type="protein sequence ID" value="RIV89593.1"/>
    <property type="molecule type" value="Genomic_DNA"/>
</dbReference>
<proteinExistence type="predicted"/>
<dbReference type="RefSeq" id="WP_119592159.1">
    <property type="nucleotide sequence ID" value="NZ_QXFM01000059.1"/>
</dbReference>
<dbReference type="Gene3D" id="1.10.260.40">
    <property type="entry name" value="lambda repressor-like DNA-binding domains"/>
    <property type="match status" value="1"/>
</dbReference>
<dbReference type="InterPro" id="IPR001387">
    <property type="entry name" value="Cro/C1-type_HTH"/>
</dbReference>
<sequence length="250" mass="27871">MLPKPNHVPLIVDSQKMKSARARRALTQEALAHQARVNVRTIQRAERGAPLRHETLADIAAVLGVPPAGLIRPTPVKEAEVVAAEAAQGETSGDVLRRVENAESVIQALERSIMSELSCAANPTPELMPVLRDAIVHIESLMRDPWDQSDPAPLRFDSVIPRLEAIAALNGHLAALEREGLAFYLCTLTVYVRIPYWTDEGLVVRASQSPRYMSAARLHIAEYTAERVRLPYYTRWRLDLCEELSDEIPF</sequence>
<feature type="domain" description="HTH cro/C1-type" evidence="1">
    <location>
        <begin position="17"/>
        <end position="70"/>
    </location>
</feature>
<dbReference type="PROSITE" id="PS50943">
    <property type="entry name" value="HTH_CROC1"/>
    <property type="match status" value="1"/>
</dbReference>
<dbReference type="CDD" id="cd00093">
    <property type="entry name" value="HTH_XRE"/>
    <property type="match status" value="1"/>
</dbReference>
<organism evidence="2 3">
    <name type="scientific">Aurantiacibacter xanthus</name>
    <dbReference type="NCBI Taxonomy" id="1784712"/>
    <lineage>
        <taxon>Bacteria</taxon>
        <taxon>Pseudomonadati</taxon>
        <taxon>Pseudomonadota</taxon>
        <taxon>Alphaproteobacteria</taxon>
        <taxon>Sphingomonadales</taxon>
        <taxon>Erythrobacteraceae</taxon>
        <taxon>Aurantiacibacter</taxon>
    </lineage>
</organism>
<dbReference type="SUPFAM" id="SSF47413">
    <property type="entry name" value="lambda repressor-like DNA-binding domains"/>
    <property type="match status" value="1"/>
</dbReference>
<dbReference type="SMART" id="SM00530">
    <property type="entry name" value="HTH_XRE"/>
    <property type="match status" value="1"/>
</dbReference>
<dbReference type="Pfam" id="PF01381">
    <property type="entry name" value="HTH_3"/>
    <property type="match status" value="1"/>
</dbReference>
<dbReference type="GO" id="GO:0003677">
    <property type="term" value="F:DNA binding"/>
    <property type="evidence" value="ECO:0007669"/>
    <property type="project" value="InterPro"/>
</dbReference>
<dbReference type="OrthoDB" id="7402760at2"/>